<evidence type="ECO:0000313" key="2">
    <source>
        <dbReference type="Proteomes" id="UP001590950"/>
    </source>
</evidence>
<sequence length="174" mass="19276">MAPIKYIDTPRFPADAPMGCPHLLDITDLKSVSISYKIHVADLVVTVLNKHHPSTLEKFLDLKSNFVFNTSKGNNQNPSLLIIRKGKTIRCGYGTMKGLRVQDWLTRHIYSIGERVSDKWSPVSYSIGTLSGKEEEAVLEQGNVFVADFLCNNDLSGQWGGQATIRTGCFIFGG</sequence>
<accession>A0ABR4AB93</accession>
<evidence type="ECO:0000313" key="1">
    <source>
        <dbReference type="EMBL" id="KAL2042760.1"/>
    </source>
</evidence>
<gene>
    <name evidence="1" type="ORF">N7G274_004519</name>
</gene>
<proteinExistence type="predicted"/>
<name>A0ABR4AB93_9LECA</name>
<organism evidence="1 2">
    <name type="scientific">Stereocaulon virgatum</name>
    <dbReference type="NCBI Taxonomy" id="373712"/>
    <lineage>
        <taxon>Eukaryota</taxon>
        <taxon>Fungi</taxon>
        <taxon>Dikarya</taxon>
        <taxon>Ascomycota</taxon>
        <taxon>Pezizomycotina</taxon>
        <taxon>Lecanoromycetes</taxon>
        <taxon>OSLEUM clade</taxon>
        <taxon>Lecanoromycetidae</taxon>
        <taxon>Lecanorales</taxon>
        <taxon>Lecanorineae</taxon>
        <taxon>Stereocaulaceae</taxon>
        <taxon>Stereocaulon</taxon>
    </lineage>
</organism>
<protein>
    <submittedName>
        <fullName evidence="1">Uncharacterized protein</fullName>
    </submittedName>
</protein>
<reference evidence="1 2" key="1">
    <citation type="submission" date="2024-09" db="EMBL/GenBank/DDBJ databases">
        <title>Rethinking Asexuality: The Enigmatic Case of Functional Sexual Genes in Lepraria (Stereocaulaceae).</title>
        <authorList>
            <person name="Doellman M."/>
            <person name="Sun Y."/>
            <person name="Barcenas-Pena A."/>
            <person name="Lumbsch H.T."/>
            <person name="Grewe F."/>
        </authorList>
    </citation>
    <scope>NUCLEOTIDE SEQUENCE [LARGE SCALE GENOMIC DNA]</scope>
    <source>
        <strain evidence="1 2">Mercado 3170</strain>
    </source>
</reference>
<keyword evidence="2" id="KW-1185">Reference proteome</keyword>
<dbReference type="Proteomes" id="UP001590950">
    <property type="component" value="Unassembled WGS sequence"/>
</dbReference>
<comment type="caution">
    <text evidence="1">The sequence shown here is derived from an EMBL/GenBank/DDBJ whole genome shotgun (WGS) entry which is preliminary data.</text>
</comment>
<dbReference type="EMBL" id="JBEFKJ010000013">
    <property type="protein sequence ID" value="KAL2042760.1"/>
    <property type="molecule type" value="Genomic_DNA"/>
</dbReference>